<dbReference type="RefSeq" id="XP_021819538.1">
    <property type="nucleotide sequence ID" value="XM_021963846.1"/>
</dbReference>
<dbReference type="Pfam" id="PF14223">
    <property type="entry name" value="Retrotran_gag_2"/>
    <property type="match status" value="1"/>
</dbReference>
<feature type="compositionally biased region" description="Low complexity" evidence="1">
    <location>
        <begin position="239"/>
        <end position="248"/>
    </location>
</feature>
<dbReference type="Pfam" id="PF14244">
    <property type="entry name" value="Retrotran_gag_3"/>
    <property type="match status" value="1"/>
</dbReference>
<sequence>MATPPFTNPFSDSLLPTSDPALHTYTPPISNHHVSSLLPIKLTRDNYLLWKELFLPILQTSDFLGLINGTDSCPTQYIPNPENPLNTIVNPDFLYWFKKDQTCKIWIHSSLSESILPYIVGSSTSRDLWLTLEKRFAAITRSHLLQLKARLQNLKKGSLPMLDYLQLIKHTADSLSAAGAPLDPTDFIAHVLNGLPAEYDAFATSIRVRSDPVDPEELHGLLLSEEMALAQRASLNSDSSSHAFHTSSQTNNKAFPFSNNSRPSSSTNRTSNKPFQSSNNSSSSSSFRPPYRPSNYVNSRIKCQICNKPGHTAITCRNRHNHSYQGHAPSPRLTSYSPTHHNPIASYTSYPSSHPHHTSTWYADTGATNHITHDLSTISMPSDYAGSEKVTVANGQTLDIHHSGQSHRQNPFSGPY</sequence>
<evidence type="ECO:0000313" key="4">
    <source>
        <dbReference type="RefSeq" id="XP_021819538.1"/>
    </source>
</evidence>
<dbReference type="PANTHER" id="PTHR47481:SF28">
    <property type="entry name" value="RETROTRANSPOSON COPIA-LIKE N-TERMINAL DOMAIN-CONTAINING PROTEIN"/>
    <property type="match status" value="1"/>
</dbReference>
<dbReference type="PANTHER" id="PTHR47481">
    <property type="match status" value="1"/>
</dbReference>
<dbReference type="InterPro" id="IPR029472">
    <property type="entry name" value="Copia-like_N"/>
</dbReference>
<gene>
    <name evidence="4" type="primary">LOC110761381</name>
</gene>
<evidence type="ECO:0000313" key="3">
    <source>
        <dbReference type="Proteomes" id="UP000515124"/>
    </source>
</evidence>
<organism evidence="3 4">
    <name type="scientific">Prunus avium</name>
    <name type="common">Cherry</name>
    <name type="synonym">Cerasus avium</name>
    <dbReference type="NCBI Taxonomy" id="42229"/>
    <lineage>
        <taxon>Eukaryota</taxon>
        <taxon>Viridiplantae</taxon>
        <taxon>Streptophyta</taxon>
        <taxon>Embryophyta</taxon>
        <taxon>Tracheophyta</taxon>
        <taxon>Spermatophyta</taxon>
        <taxon>Magnoliopsida</taxon>
        <taxon>eudicotyledons</taxon>
        <taxon>Gunneridae</taxon>
        <taxon>Pentapetalae</taxon>
        <taxon>rosids</taxon>
        <taxon>fabids</taxon>
        <taxon>Rosales</taxon>
        <taxon>Rosaceae</taxon>
        <taxon>Amygdaloideae</taxon>
        <taxon>Amygdaleae</taxon>
        <taxon>Prunus</taxon>
    </lineage>
</organism>
<dbReference type="KEGG" id="pavi:110761381"/>
<dbReference type="GO" id="GO:0008270">
    <property type="term" value="F:zinc ion binding"/>
    <property type="evidence" value="ECO:0007669"/>
    <property type="project" value="InterPro"/>
</dbReference>
<dbReference type="GeneID" id="110761381"/>
<evidence type="ECO:0000256" key="1">
    <source>
        <dbReference type="SAM" id="MobiDB-lite"/>
    </source>
</evidence>
<dbReference type="AlphaFoldDB" id="A0A6P5T0G0"/>
<dbReference type="InterPro" id="IPR036875">
    <property type="entry name" value="Znf_CCHC_sf"/>
</dbReference>
<keyword evidence="3" id="KW-1185">Reference proteome</keyword>
<name>A0A6P5T0G0_PRUAV</name>
<proteinExistence type="predicted"/>
<evidence type="ECO:0000259" key="2">
    <source>
        <dbReference type="Pfam" id="PF14244"/>
    </source>
</evidence>
<feature type="compositionally biased region" description="Low complexity" evidence="1">
    <location>
        <begin position="255"/>
        <end position="293"/>
    </location>
</feature>
<dbReference type="Proteomes" id="UP000515124">
    <property type="component" value="Unplaced"/>
</dbReference>
<reference evidence="4" key="1">
    <citation type="submission" date="2025-08" db="UniProtKB">
        <authorList>
            <consortium name="RefSeq"/>
        </authorList>
    </citation>
    <scope>IDENTIFICATION</scope>
</reference>
<protein>
    <submittedName>
        <fullName evidence="4">Uncharacterized protein LOC110761381</fullName>
    </submittedName>
</protein>
<dbReference type="GO" id="GO:0003676">
    <property type="term" value="F:nucleic acid binding"/>
    <property type="evidence" value="ECO:0007669"/>
    <property type="project" value="InterPro"/>
</dbReference>
<feature type="region of interest" description="Disordered" evidence="1">
    <location>
        <begin position="239"/>
        <end position="293"/>
    </location>
</feature>
<dbReference type="SUPFAM" id="SSF57756">
    <property type="entry name" value="Retrovirus zinc finger-like domains"/>
    <property type="match status" value="1"/>
</dbReference>
<accession>A0A6P5T0G0</accession>
<feature type="domain" description="Retrotransposon Copia-like N-terminal" evidence="2">
    <location>
        <begin position="30"/>
        <end position="74"/>
    </location>
</feature>